<feature type="region of interest" description="Disordered" evidence="1">
    <location>
        <begin position="85"/>
        <end position="117"/>
    </location>
</feature>
<feature type="compositionally biased region" description="Polar residues" evidence="1">
    <location>
        <begin position="85"/>
        <end position="94"/>
    </location>
</feature>
<comment type="caution">
    <text evidence="3">The sequence shown here is derived from an EMBL/GenBank/DDBJ whole genome shotgun (WGS) entry which is preliminary data.</text>
</comment>
<dbReference type="EMBL" id="QWGA01000003">
    <property type="protein sequence ID" value="RIJ31620.1"/>
    <property type="molecule type" value="Genomic_DNA"/>
</dbReference>
<evidence type="ECO:0000256" key="1">
    <source>
        <dbReference type="SAM" id="MobiDB-lite"/>
    </source>
</evidence>
<feature type="compositionally biased region" description="Pro residues" evidence="1">
    <location>
        <begin position="106"/>
        <end position="117"/>
    </location>
</feature>
<gene>
    <name evidence="3" type="ORF">D1222_05080</name>
</gene>
<evidence type="ECO:0000313" key="3">
    <source>
        <dbReference type="EMBL" id="RIJ31620.1"/>
    </source>
</evidence>
<dbReference type="OrthoDB" id="7632653at2"/>
<dbReference type="AlphaFoldDB" id="A0A399RIU5"/>
<sequence>MRRLFHFLALLGLFAYLANGAQAHLRIVPGETISIPICGDGLSRSIEVDVGGHHEDTSDRTCCGDCLVPLALPVTAPALPLRAITTSVRPSQPARSAGHPRTPLWPGAPPQGPPQSA</sequence>
<dbReference type="Proteomes" id="UP000265845">
    <property type="component" value="Unassembled WGS sequence"/>
</dbReference>
<organism evidence="3 4">
    <name type="scientific">Henriciella algicola</name>
    <dbReference type="NCBI Taxonomy" id="1608422"/>
    <lineage>
        <taxon>Bacteria</taxon>
        <taxon>Pseudomonadati</taxon>
        <taxon>Pseudomonadota</taxon>
        <taxon>Alphaproteobacteria</taxon>
        <taxon>Hyphomonadales</taxon>
        <taxon>Hyphomonadaceae</taxon>
        <taxon>Henriciella</taxon>
    </lineage>
</organism>
<evidence type="ECO:0000313" key="4">
    <source>
        <dbReference type="Proteomes" id="UP000265845"/>
    </source>
</evidence>
<reference evidence="3 4" key="1">
    <citation type="submission" date="2018-08" db="EMBL/GenBank/DDBJ databases">
        <title>Henriciella mobilis sp. nov., isolated from seawater.</title>
        <authorList>
            <person name="Cheng H."/>
            <person name="Wu Y.-H."/>
            <person name="Xu X.-W."/>
            <person name="Guo L.-L."/>
        </authorList>
    </citation>
    <scope>NUCLEOTIDE SEQUENCE [LARGE SCALE GENOMIC DNA]</scope>
    <source>
        <strain evidence="3 4">CCUG67844</strain>
    </source>
</reference>
<keyword evidence="2" id="KW-0732">Signal</keyword>
<keyword evidence="4" id="KW-1185">Reference proteome</keyword>
<feature type="chain" id="PRO_5017397869" description="DUF2946 domain-containing protein" evidence="2">
    <location>
        <begin position="24"/>
        <end position="117"/>
    </location>
</feature>
<name>A0A399RIU5_9PROT</name>
<proteinExistence type="predicted"/>
<dbReference type="RefSeq" id="WP_119453113.1">
    <property type="nucleotide sequence ID" value="NZ_QWGA01000003.1"/>
</dbReference>
<feature type="signal peptide" evidence="2">
    <location>
        <begin position="1"/>
        <end position="23"/>
    </location>
</feature>
<evidence type="ECO:0008006" key="5">
    <source>
        <dbReference type="Google" id="ProtNLM"/>
    </source>
</evidence>
<accession>A0A399RIU5</accession>
<protein>
    <recommendedName>
        <fullName evidence="5">DUF2946 domain-containing protein</fullName>
    </recommendedName>
</protein>
<evidence type="ECO:0000256" key="2">
    <source>
        <dbReference type="SAM" id="SignalP"/>
    </source>
</evidence>